<accession>A7RG87</accession>
<reference evidence="11 12" key="1">
    <citation type="journal article" date="2007" name="Science">
        <title>Sea anemone genome reveals ancestral eumetazoan gene repertoire and genomic organization.</title>
        <authorList>
            <person name="Putnam N.H."/>
            <person name="Srivastava M."/>
            <person name="Hellsten U."/>
            <person name="Dirks B."/>
            <person name="Chapman J."/>
            <person name="Salamov A."/>
            <person name="Terry A."/>
            <person name="Shapiro H."/>
            <person name="Lindquist E."/>
            <person name="Kapitonov V.V."/>
            <person name="Jurka J."/>
            <person name="Genikhovich G."/>
            <person name="Grigoriev I.V."/>
            <person name="Lucas S.M."/>
            <person name="Steele R.E."/>
            <person name="Finnerty J.R."/>
            <person name="Technau U."/>
            <person name="Martindale M.Q."/>
            <person name="Rokhsar D.S."/>
        </authorList>
    </citation>
    <scope>NUCLEOTIDE SEQUENCE [LARGE SCALE GENOMIC DNA]</scope>
    <source>
        <strain evidence="12">CH2 X CH6</strain>
    </source>
</reference>
<comment type="subcellular location">
    <subcellularLocation>
        <location evidence="1">Cytoplasm</location>
    </subcellularLocation>
</comment>
<keyword evidence="3" id="KW-0963">Cytoplasm</keyword>
<keyword evidence="12" id="KW-1185">Reference proteome</keyword>
<dbReference type="PANTHER" id="PTHR21064">
    <property type="entry name" value="AMINOGLYCOSIDE PHOSPHOTRANSFERASE DOMAIN-CONTAINING PROTEIN-RELATED"/>
    <property type="match status" value="1"/>
</dbReference>
<dbReference type="GO" id="GO:0005737">
    <property type="term" value="C:cytoplasm"/>
    <property type="evidence" value="ECO:0007669"/>
    <property type="project" value="UniProtKB-SubCell"/>
</dbReference>
<dbReference type="FunFam" id="3.90.1200.10:FF:000007">
    <property type="entry name" value="hydroxylysine kinase isoform X1"/>
    <property type="match status" value="1"/>
</dbReference>
<evidence type="ECO:0000256" key="5">
    <source>
        <dbReference type="ARBA" id="ARBA00022777"/>
    </source>
</evidence>
<dbReference type="Pfam" id="PF01636">
    <property type="entry name" value="APH"/>
    <property type="match status" value="1"/>
</dbReference>
<evidence type="ECO:0000313" key="11">
    <source>
        <dbReference type="EMBL" id="EDO49379.1"/>
    </source>
</evidence>
<dbReference type="KEGG" id="nve:5521766"/>
<dbReference type="InterPro" id="IPR002575">
    <property type="entry name" value="Aminoglycoside_PTrfase"/>
</dbReference>
<dbReference type="SUPFAM" id="SSF56112">
    <property type="entry name" value="Protein kinase-like (PK-like)"/>
    <property type="match status" value="1"/>
</dbReference>
<organism evidence="11 12">
    <name type="scientific">Nematostella vectensis</name>
    <name type="common">Starlet sea anemone</name>
    <dbReference type="NCBI Taxonomy" id="45351"/>
    <lineage>
        <taxon>Eukaryota</taxon>
        <taxon>Metazoa</taxon>
        <taxon>Cnidaria</taxon>
        <taxon>Anthozoa</taxon>
        <taxon>Hexacorallia</taxon>
        <taxon>Actiniaria</taxon>
        <taxon>Edwardsiidae</taxon>
        <taxon>Nematostella</taxon>
    </lineage>
</organism>
<dbReference type="GO" id="GO:0047992">
    <property type="term" value="F:hydroxylysine kinase activity"/>
    <property type="evidence" value="ECO:0007669"/>
    <property type="project" value="UniProtKB-EC"/>
</dbReference>
<evidence type="ECO:0000256" key="6">
    <source>
        <dbReference type="ARBA" id="ARBA00036820"/>
    </source>
</evidence>
<evidence type="ECO:0000256" key="2">
    <source>
        <dbReference type="ARBA" id="ARBA00006219"/>
    </source>
</evidence>
<comment type="catalytic activity">
    <reaction evidence="6">
        <text>(5R)-5-hydroxy-L-lysine + GTP = (5R)-5-phosphooxy-L-lysine + GDP + H(+)</text>
        <dbReference type="Rhea" id="RHEA:19049"/>
        <dbReference type="ChEBI" id="CHEBI:15378"/>
        <dbReference type="ChEBI" id="CHEBI:37565"/>
        <dbReference type="ChEBI" id="CHEBI:57882"/>
        <dbReference type="ChEBI" id="CHEBI:58189"/>
        <dbReference type="ChEBI" id="CHEBI:58357"/>
        <dbReference type="EC" id="2.7.1.81"/>
    </reaction>
</comment>
<dbReference type="InterPro" id="IPR011009">
    <property type="entry name" value="Kinase-like_dom_sf"/>
</dbReference>
<dbReference type="InParanoid" id="A7RG87"/>
<dbReference type="InterPro" id="IPR050249">
    <property type="entry name" value="Pseudomonas-type_ThrB"/>
</dbReference>
<comment type="similarity">
    <text evidence="2">Belongs to the aminoglycoside phosphotransferase family.</text>
</comment>
<dbReference type="OrthoDB" id="9973935at2759"/>
<evidence type="ECO:0000256" key="9">
    <source>
        <dbReference type="ARBA" id="ARBA00040505"/>
    </source>
</evidence>
<dbReference type="EMBL" id="DS469509">
    <property type="protein sequence ID" value="EDO49379.1"/>
    <property type="molecule type" value="Genomic_DNA"/>
</dbReference>
<dbReference type="PhylomeDB" id="A7RG87"/>
<proteinExistence type="inferred from homology"/>
<dbReference type="STRING" id="45351.A7RG87"/>
<evidence type="ECO:0000256" key="1">
    <source>
        <dbReference type="ARBA" id="ARBA00004496"/>
    </source>
</evidence>
<dbReference type="HOGENOM" id="CLU_042971_1_1_1"/>
<dbReference type="GO" id="GO:0019202">
    <property type="term" value="F:amino acid kinase activity"/>
    <property type="evidence" value="ECO:0000318"/>
    <property type="project" value="GO_Central"/>
</dbReference>
<dbReference type="PANTHER" id="PTHR21064:SF1">
    <property type="entry name" value="HYDROXYLYSINE KINASE"/>
    <property type="match status" value="1"/>
</dbReference>
<name>A7RG87_NEMVE</name>
<dbReference type="AlphaFoldDB" id="A7RG87"/>
<dbReference type="Proteomes" id="UP000001593">
    <property type="component" value="Unassembled WGS sequence"/>
</dbReference>
<sequence>MVERVFRRPEVSCSEAGHLARSLFCITPITEVKELISTSDRNFFIEGFSTAFQASGKFVLKILNSSDSSNEELIYAENAAIDYLRERGYPCPMVLKAWNDKRLAKADLPVRGSIKGNGKDGTERCIIRLLELVPGETLASISTTSKMLYQVGEFIGSVSGSLQGFSHLAIDARYDRYDLKNFQDLEPYVCLLPSPKDRVVVREIFASFASEVVPLMEQFRYGTLHNDMRPSNILGIYNEQEDSLSITGLVDFGDIASSMVINEIVVAMAAFMEGNCNIEVSGYLLAGYQALFPVPAVEYRMLYLLVAARMCMLFVISSQNMHINKNNKYLKEVTRDNRALMLRFWAYSRDDVERVWMKCRNKFIKVLRDPLYDI</sequence>
<evidence type="ECO:0000256" key="3">
    <source>
        <dbReference type="ARBA" id="ARBA00022490"/>
    </source>
</evidence>
<gene>
    <name evidence="11" type="ORF">NEMVEDRAFT_v1g196749</name>
</gene>
<dbReference type="eggNOG" id="ENOG502QT7T">
    <property type="taxonomic scope" value="Eukaryota"/>
</dbReference>
<keyword evidence="4" id="KW-0808">Transferase</keyword>
<keyword evidence="5" id="KW-0418">Kinase</keyword>
<evidence type="ECO:0000256" key="4">
    <source>
        <dbReference type="ARBA" id="ARBA00022679"/>
    </source>
</evidence>
<protein>
    <recommendedName>
        <fullName evidence="9">Hydroxylysine kinase</fullName>
        <ecNumber evidence="8">2.7.1.81</ecNumber>
    </recommendedName>
</protein>
<evidence type="ECO:0000313" key="12">
    <source>
        <dbReference type="Proteomes" id="UP000001593"/>
    </source>
</evidence>
<comment type="function">
    <text evidence="7">Catalyzes the GTP-dependent phosphorylation of 5-hydroxy-L-lysine.</text>
</comment>
<dbReference type="Gene3D" id="3.90.1200.10">
    <property type="match status" value="1"/>
</dbReference>
<evidence type="ECO:0000256" key="8">
    <source>
        <dbReference type="ARBA" id="ARBA00038873"/>
    </source>
</evidence>
<evidence type="ECO:0000256" key="7">
    <source>
        <dbReference type="ARBA" id="ARBA00037368"/>
    </source>
</evidence>
<evidence type="ECO:0000259" key="10">
    <source>
        <dbReference type="Pfam" id="PF01636"/>
    </source>
</evidence>
<feature type="domain" description="Aminoglycoside phosphotransferase" evidence="10">
    <location>
        <begin position="54"/>
        <end position="276"/>
    </location>
</feature>
<dbReference type="OMA" id="ELAICIM"/>
<dbReference type="EC" id="2.7.1.81" evidence="8"/>